<dbReference type="Pfam" id="PF13460">
    <property type="entry name" value="NAD_binding_10"/>
    <property type="match status" value="1"/>
</dbReference>
<sequence>MRLLVFGATGGTGRHLVGFAQAHGIAVHACGRDPQRLAAAATADGWTAVDFSDAVEVERVVRAVAPDAIVSTIGGGLPDGRLIDEVGNIAISNAARATGVRRVIQISSLACGDSRPFASERIVAAIGPVLDAKTRAEDQLRSLDLDWTIIRPGGLTDAEPTGEGALYDDPRVHGWISRADLAVLVLKSLSAPATIHRALSAVDRASLPAEPSDIREFSLAPAAA</sequence>
<dbReference type="SUPFAM" id="SSF51735">
    <property type="entry name" value="NAD(P)-binding Rossmann-fold domains"/>
    <property type="match status" value="1"/>
</dbReference>
<gene>
    <name evidence="2" type="ordered locus">RPE_3150</name>
</gene>
<dbReference type="InterPro" id="IPR036291">
    <property type="entry name" value="NAD(P)-bd_dom_sf"/>
</dbReference>
<reference evidence="2" key="1">
    <citation type="submission" date="2006-09" db="EMBL/GenBank/DDBJ databases">
        <title>Complete sequence of Rhodopseudomonas palustris BisA53.</title>
        <authorList>
            <consortium name="US DOE Joint Genome Institute"/>
            <person name="Copeland A."/>
            <person name="Lucas S."/>
            <person name="Lapidus A."/>
            <person name="Barry K."/>
            <person name="Detter J.C."/>
            <person name="Glavina del Rio T."/>
            <person name="Hammon N."/>
            <person name="Israni S."/>
            <person name="Dalin E."/>
            <person name="Tice H."/>
            <person name="Pitluck S."/>
            <person name="Chain P."/>
            <person name="Malfatti S."/>
            <person name="Shin M."/>
            <person name="Vergez L."/>
            <person name="Schmutz J."/>
            <person name="Larimer F."/>
            <person name="Land M."/>
            <person name="Hauser L."/>
            <person name="Pelletier D.A."/>
            <person name="Kyrpides N."/>
            <person name="Kim E."/>
            <person name="Harwood C.S."/>
            <person name="Oda Y."/>
            <person name="Richardson P."/>
        </authorList>
    </citation>
    <scope>NUCLEOTIDE SEQUENCE [LARGE SCALE GENOMIC DNA]</scope>
    <source>
        <strain evidence="2">BisA53</strain>
    </source>
</reference>
<protein>
    <submittedName>
        <fullName evidence="2">NAD-dependent epimerase/dehydratase</fullName>
    </submittedName>
</protein>
<dbReference type="eggNOG" id="COG0702">
    <property type="taxonomic scope" value="Bacteria"/>
</dbReference>
<dbReference type="AlphaFoldDB" id="Q07LU8"/>
<dbReference type="EMBL" id="CP000463">
    <property type="protein sequence ID" value="ABJ07086.1"/>
    <property type="molecule type" value="Genomic_DNA"/>
</dbReference>
<dbReference type="STRING" id="316055.RPE_3150"/>
<dbReference type="KEGG" id="rpe:RPE_3150"/>
<proteinExistence type="predicted"/>
<feature type="domain" description="NAD(P)-binding" evidence="1">
    <location>
        <begin position="7"/>
        <end position="192"/>
    </location>
</feature>
<dbReference type="PANTHER" id="PTHR15020">
    <property type="entry name" value="FLAVIN REDUCTASE-RELATED"/>
    <property type="match status" value="1"/>
</dbReference>
<dbReference type="PANTHER" id="PTHR15020:SF45">
    <property type="entry name" value="NAD(P)-BINDING DOMAIN-CONTAINING PROTEIN"/>
    <property type="match status" value="1"/>
</dbReference>
<name>Q07LU8_RHOP5</name>
<evidence type="ECO:0000259" key="1">
    <source>
        <dbReference type="Pfam" id="PF13460"/>
    </source>
</evidence>
<dbReference type="InterPro" id="IPR016040">
    <property type="entry name" value="NAD(P)-bd_dom"/>
</dbReference>
<accession>Q07LU8</accession>
<organism evidence="2">
    <name type="scientific">Rhodopseudomonas palustris (strain BisA53)</name>
    <dbReference type="NCBI Taxonomy" id="316055"/>
    <lineage>
        <taxon>Bacteria</taxon>
        <taxon>Pseudomonadati</taxon>
        <taxon>Pseudomonadota</taxon>
        <taxon>Alphaproteobacteria</taxon>
        <taxon>Hyphomicrobiales</taxon>
        <taxon>Nitrobacteraceae</taxon>
        <taxon>Rhodopseudomonas</taxon>
    </lineage>
</organism>
<dbReference type="HOGENOM" id="CLU_025711_4_5_5"/>
<dbReference type="OrthoDB" id="7352421at2"/>
<dbReference type="Gene3D" id="3.40.50.720">
    <property type="entry name" value="NAD(P)-binding Rossmann-like Domain"/>
    <property type="match status" value="1"/>
</dbReference>
<evidence type="ECO:0000313" key="2">
    <source>
        <dbReference type="EMBL" id="ABJ07086.1"/>
    </source>
</evidence>